<dbReference type="GO" id="GO:0009443">
    <property type="term" value="P:pyridoxal 5'-phosphate salvage"/>
    <property type="evidence" value="ECO:0007669"/>
    <property type="project" value="InterPro"/>
</dbReference>
<dbReference type="InterPro" id="IPR029056">
    <property type="entry name" value="Ribokinase-like"/>
</dbReference>
<dbReference type="EC" id="2.7.1.35" evidence="2"/>
<dbReference type="EMBL" id="HF936378">
    <property type="protein sequence ID" value="CCX16343.1"/>
    <property type="molecule type" value="Genomic_DNA"/>
</dbReference>
<keyword evidence="9" id="KW-1185">Reference proteome</keyword>
<keyword evidence="6" id="KW-0067">ATP-binding</keyword>
<comment type="similarity">
    <text evidence="1">Belongs to the pyridoxine kinase family.</text>
</comment>
<dbReference type="CDD" id="cd01173">
    <property type="entry name" value="pyridoxal_pyridoxamine_kinase"/>
    <property type="match status" value="1"/>
</dbReference>
<protein>
    <recommendedName>
        <fullName evidence="2">pyridoxal kinase</fullName>
        <ecNumber evidence="2">2.7.1.35</ecNumber>
    </recommendedName>
</protein>
<feature type="domain" description="Pyridoxamine kinase/Phosphomethylpyrimidine kinase" evidence="7">
    <location>
        <begin position="14"/>
        <end position="165"/>
    </location>
</feature>
<dbReference type="Gene3D" id="3.40.1190.20">
    <property type="match status" value="1"/>
</dbReference>
<evidence type="ECO:0000256" key="1">
    <source>
        <dbReference type="ARBA" id="ARBA00008805"/>
    </source>
</evidence>
<dbReference type="PANTHER" id="PTHR10534:SF2">
    <property type="entry name" value="PYRIDOXAL KINASE"/>
    <property type="match status" value="1"/>
</dbReference>
<accession>U4LI50</accession>
<reference evidence="8 9" key="1">
    <citation type="journal article" date="2013" name="PLoS Genet.">
        <title>The genome and development-dependent transcriptomes of Pyronema confluens: a window into fungal evolution.</title>
        <authorList>
            <person name="Traeger S."/>
            <person name="Altegoer F."/>
            <person name="Freitag M."/>
            <person name="Gabaldon T."/>
            <person name="Kempken F."/>
            <person name="Kumar A."/>
            <person name="Marcet-Houben M."/>
            <person name="Poggeler S."/>
            <person name="Stajich J.E."/>
            <person name="Nowrousian M."/>
        </authorList>
    </citation>
    <scope>NUCLEOTIDE SEQUENCE [LARGE SCALE GENOMIC DNA]</scope>
    <source>
        <strain evidence="9">CBS 100304</strain>
        <tissue evidence="8">Vegetative mycelium</tissue>
    </source>
</reference>
<keyword evidence="3" id="KW-0808">Transferase</keyword>
<evidence type="ECO:0000256" key="3">
    <source>
        <dbReference type="ARBA" id="ARBA00022679"/>
    </source>
</evidence>
<dbReference type="SUPFAM" id="SSF53613">
    <property type="entry name" value="Ribokinase-like"/>
    <property type="match status" value="1"/>
</dbReference>
<evidence type="ECO:0000313" key="8">
    <source>
        <dbReference type="EMBL" id="CCX16343.1"/>
    </source>
</evidence>
<evidence type="ECO:0000256" key="2">
    <source>
        <dbReference type="ARBA" id="ARBA00012104"/>
    </source>
</evidence>
<organism evidence="8 9">
    <name type="scientific">Pyronema omphalodes (strain CBS 100304)</name>
    <name type="common">Pyronema confluens</name>
    <dbReference type="NCBI Taxonomy" id="1076935"/>
    <lineage>
        <taxon>Eukaryota</taxon>
        <taxon>Fungi</taxon>
        <taxon>Dikarya</taxon>
        <taxon>Ascomycota</taxon>
        <taxon>Pezizomycotina</taxon>
        <taxon>Pezizomycetes</taxon>
        <taxon>Pezizales</taxon>
        <taxon>Pyronemataceae</taxon>
        <taxon>Pyronema</taxon>
    </lineage>
</organism>
<evidence type="ECO:0000313" key="9">
    <source>
        <dbReference type="Proteomes" id="UP000018144"/>
    </source>
</evidence>
<dbReference type="AlphaFoldDB" id="U4LI50"/>
<evidence type="ECO:0000256" key="5">
    <source>
        <dbReference type="ARBA" id="ARBA00022777"/>
    </source>
</evidence>
<dbReference type="GO" id="GO:0005524">
    <property type="term" value="F:ATP binding"/>
    <property type="evidence" value="ECO:0007669"/>
    <property type="project" value="UniProtKB-KW"/>
</dbReference>
<keyword evidence="4" id="KW-0547">Nucleotide-binding</keyword>
<name>U4LI50_PYROM</name>
<dbReference type="GO" id="GO:0005829">
    <property type="term" value="C:cytosol"/>
    <property type="evidence" value="ECO:0007669"/>
    <property type="project" value="TreeGrafter"/>
</dbReference>
<proteinExistence type="inferred from homology"/>
<keyword evidence="5 8" id="KW-0418">Kinase</keyword>
<dbReference type="GO" id="GO:0008478">
    <property type="term" value="F:pyridoxal kinase activity"/>
    <property type="evidence" value="ECO:0007669"/>
    <property type="project" value="UniProtKB-EC"/>
</dbReference>
<dbReference type="OMA" id="WTHISEQ"/>
<dbReference type="PANTHER" id="PTHR10534">
    <property type="entry name" value="PYRIDOXAL KINASE"/>
    <property type="match status" value="1"/>
</dbReference>
<dbReference type="InterPro" id="IPR013749">
    <property type="entry name" value="PM/HMP-P_kinase-1"/>
</dbReference>
<dbReference type="InterPro" id="IPR004625">
    <property type="entry name" value="PyrdxlKinase"/>
</dbReference>
<sequence>MNGLVEGFDMILSGYVPSEEALKAVGKIAKETKERKGSFWLLDPVMGDQGRLYVSEAVVPVYKELLPHADLIVPNQFETELLTGITINSLASVSQAIDAIHSTYGLPHVIITSITLDGGATMFCAGSTRTSTGKSRKFLFDVPIIDGFYSGTGDLFAALTLARLREFSAAAGLLGQQSWIAPDDVSAIDLPLAKAVGKVLGSMHLVLEKTKEMRDKVLGITDASEAEKRGDKTRVEVARASELRLVRCMEELKNPGIGYEPVVLA</sequence>
<evidence type="ECO:0000256" key="4">
    <source>
        <dbReference type="ARBA" id="ARBA00022741"/>
    </source>
</evidence>
<dbReference type="eggNOG" id="KOG2599">
    <property type="taxonomic scope" value="Eukaryota"/>
</dbReference>
<gene>
    <name evidence="8" type="ORF">PCON_02939</name>
</gene>
<dbReference type="Pfam" id="PF08543">
    <property type="entry name" value="Phos_pyr_kin"/>
    <property type="match status" value="1"/>
</dbReference>
<dbReference type="OrthoDB" id="2104723at2759"/>
<evidence type="ECO:0000256" key="6">
    <source>
        <dbReference type="ARBA" id="ARBA00022840"/>
    </source>
</evidence>
<dbReference type="Proteomes" id="UP000018144">
    <property type="component" value="Unassembled WGS sequence"/>
</dbReference>
<dbReference type="STRING" id="1076935.U4LI50"/>
<evidence type="ECO:0000259" key="7">
    <source>
        <dbReference type="Pfam" id="PF08543"/>
    </source>
</evidence>